<evidence type="ECO:0000313" key="3">
    <source>
        <dbReference type="Proteomes" id="UP000649604"/>
    </source>
</evidence>
<dbReference type="InterPro" id="IPR050447">
    <property type="entry name" value="Erg6_SMT_methyltransf"/>
</dbReference>
<dbReference type="AlphaFoldDB" id="A0A9D5Q4D5"/>
<dbReference type="InterPro" id="IPR029063">
    <property type="entry name" value="SAM-dependent_MTases_sf"/>
</dbReference>
<dbReference type="Pfam" id="PF13649">
    <property type="entry name" value="Methyltransf_25"/>
    <property type="match status" value="1"/>
</dbReference>
<proteinExistence type="predicted"/>
<dbReference type="SUPFAM" id="SSF53335">
    <property type="entry name" value="S-adenosyl-L-methionine-dependent methyltransferases"/>
    <property type="match status" value="1"/>
</dbReference>
<dbReference type="CDD" id="cd02440">
    <property type="entry name" value="AdoMet_MTases"/>
    <property type="match status" value="1"/>
</dbReference>
<evidence type="ECO:0000313" key="2">
    <source>
        <dbReference type="EMBL" id="MBD3323445.1"/>
    </source>
</evidence>
<dbReference type="Gene3D" id="2.20.25.110">
    <property type="entry name" value="S-adenosyl-L-methionine-dependent methyltransferases"/>
    <property type="match status" value="1"/>
</dbReference>
<dbReference type="GO" id="GO:0032259">
    <property type="term" value="P:methylation"/>
    <property type="evidence" value="ECO:0007669"/>
    <property type="project" value="UniProtKB-KW"/>
</dbReference>
<dbReference type="GO" id="GO:0008168">
    <property type="term" value="F:methyltransferase activity"/>
    <property type="evidence" value="ECO:0007669"/>
    <property type="project" value="UniProtKB-KW"/>
</dbReference>
<organism evidence="2 3">
    <name type="scientific">candidate division KSB3 bacterium</name>
    <dbReference type="NCBI Taxonomy" id="2044937"/>
    <lineage>
        <taxon>Bacteria</taxon>
        <taxon>candidate division KSB3</taxon>
    </lineage>
</organism>
<dbReference type="Proteomes" id="UP000649604">
    <property type="component" value="Unassembled WGS sequence"/>
</dbReference>
<dbReference type="Gene3D" id="3.40.50.150">
    <property type="entry name" value="Vaccinia Virus protein VP39"/>
    <property type="match status" value="1"/>
</dbReference>
<name>A0A9D5Q4D5_9BACT</name>
<dbReference type="PANTHER" id="PTHR44068">
    <property type="entry name" value="ZGC:194242"/>
    <property type="match status" value="1"/>
</dbReference>
<feature type="domain" description="Methyltransferase" evidence="1">
    <location>
        <begin position="51"/>
        <end position="148"/>
    </location>
</feature>
<dbReference type="InterPro" id="IPR041698">
    <property type="entry name" value="Methyltransf_25"/>
</dbReference>
<keyword evidence="2" id="KW-0808">Transferase</keyword>
<dbReference type="PANTHER" id="PTHR44068:SF11">
    <property type="entry name" value="GERANYL DIPHOSPHATE 2-C-METHYLTRANSFERASE"/>
    <property type="match status" value="1"/>
</dbReference>
<gene>
    <name evidence="2" type="ORF">GF339_02605</name>
</gene>
<accession>A0A9D5Q4D5</accession>
<comment type="caution">
    <text evidence="2">The sequence shown here is derived from an EMBL/GenBank/DDBJ whole genome shotgun (WGS) entry which is preliminary data.</text>
</comment>
<reference evidence="2" key="1">
    <citation type="submission" date="2019-11" db="EMBL/GenBank/DDBJ databases">
        <title>Microbial mats filling the niche in hypersaline microbial mats.</title>
        <authorList>
            <person name="Wong H.L."/>
            <person name="Macleod F.I."/>
            <person name="White R.A. III"/>
            <person name="Burns B.P."/>
        </authorList>
    </citation>
    <scope>NUCLEOTIDE SEQUENCE</scope>
    <source>
        <strain evidence="2">Rbin_158</strain>
    </source>
</reference>
<sequence>MTIHVNKDWWQDLFDDVYLQTDARSVCDAELTAREVDFLEKVLELQPSTSILDLCGGQGRHSLELCRRGFQNVTVLDYSQYLIDLGTATAQQEGLKTKFLQGDARHTGLPAQSVEVIIVMASSFGYCADEHENQQILDEAFRLLKPQGTLLLDLPDREYILQHFKSFSQHQINDDLNVTRHRELREDLIACREIVTSQKHGCIRDGTYCIRLYSPETISAMLRAAGFAAIRFVKDFMRRDADGDYGTMTNRMVVTAEKG</sequence>
<protein>
    <submittedName>
        <fullName evidence="2">Methyltransferase domain-containing protein</fullName>
    </submittedName>
</protein>
<dbReference type="EMBL" id="WJJP01000077">
    <property type="protein sequence ID" value="MBD3323445.1"/>
    <property type="molecule type" value="Genomic_DNA"/>
</dbReference>
<evidence type="ECO:0000259" key="1">
    <source>
        <dbReference type="Pfam" id="PF13649"/>
    </source>
</evidence>
<keyword evidence="2" id="KW-0489">Methyltransferase</keyword>